<dbReference type="PROSITE" id="PS51155">
    <property type="entry name" value="CHIT_BIND_RR_2"/>
    <property type="match status" value="1"/>
</dbReference>
<sequence length="282" mass="29358">MARPEAGYSYSQSSSSYGTPGGGGGGGGGIGAFESGGGGGGGGFGGLSFSKRATLSPESPPLHLDRKGGTQAPTEPEIHTGHKERKKKQFDKFGGGGSHGGGTGGGGIKEIKEFGAGGGGPARPTPSYGEPRPRPTPSFPGPRPTPSYPGPRPTPSFPGPRPTPSFPGPRPTPTYPGPGPRPTPTFPEYTGQPVSGGDGNVIGPGHDHHHHEPGMPFDFNYAVKEDVFGNDYSHNAISDGEITRGEYKVQLPDGRTQIVRYTADWQHGFRPQISYDENPRFD</sequence>
<keyword evidence="1 2" id="KW-0193">Cuticle</keyword>
<feature type="compositionally biased region" description="Gly residues" evidence="3">
    <location>
        <begin position="19"/>
        <end position="46"/>
    </location>
</feature>
<keyword evidence="4" id="KW-1185">Reference proteome</keyword>
<evidence type="ECO:0000256" key="1">
    <source>
        <dbReference type="ARBA" id="ARBA00022460"/>
    </source>
</evidence>
<evidence type="ECO:0000256" key="2">
    <source>
        <dbReference type="PROSITE-ProRule" id="PRU00497"/>
    </source>
</evidence>
<evidence type="ECO:0000313" key="4">
    <source>
        <dbReference type="Proteomes" id="UP000504618"/>
    </source>
</evidence>
<dbReference type="GO" id="GO:0005615">
    <property type="term" value="C:extracellular space"/>
    <property type="evidence" value="ECO:0007669"/>
    <property type="project" value="TreeGrafter"/>
</dbReference>
<dbReference type="Proteomes" id="UP000504618">
    <property type="component" value="Unplaced"/>
</dbReference>
<name>A0A6J1QCF9_9HYME</name>
<protein>
    <submittedName>
        <fullName evidence="5">Pro-resilin-like</fullName>
    </submittedName>
</protein>
<dbReference type="AlphaFoldDB" id="A0A6J1QCF9"/>
<dbReference type="RefSeq" id="XP_024878435.1">
    <property type="nucleotide sequence ID" value="XM_025022667.1"/>
</dbReference>
<dbReference type="InterPro" id="IPR051217">
    <property type="entry name" value="Insect_Cuticle_Struc_Prot"/>
</dbReference>
<dbReference type="GO" id="GO:0031012">
    <property type="term" value="C:extracellular matrix"/>
    <property type="evidence" value="ECO:0007669"/>
    <property type="project" value="TreeGrafter"/>
</dbReference>
<feature type="compositionally biased region" description="Pro residues" evidence="3">
    <location>
        <begin position="134"/>
        <end position="185"/>
    </location>
</feature>
<dbReference type="Pfam" id="PF00379">
    <property type="entry name" value="Chitin_bind_4"/>
    <property type="match status" value="1"/>
</dbReference>
<evidence type="ECO:0000256" key="3">
    <source>
        <dbReference type="SAM" id="MobiDB-lite"/>
    </source>
</evidence>
<reference evidence="5" key="1">
    <citation type="submission" date="2025-08" db="UniProtKB">
        <authorList>
            <consortium name="RefSeq"/>
        </authorList>
    </citation>
    <scope>IDENTIFICATION</scope>
    <source>
        <tissue evidence="5">Whole body</tissue>
    </source>
</reference>
<evidence type="ECO:0000313" key="5">
    <source>
        <dbReference type="RefSeq" id="XP_024878435.1"/>
    </source>
</evidence>
<dbReference type="GeneID" id="112458848"/>
<feature type="compositionally biased region" description="Low complexity" evidence="3">
    <location>
        <begin position="7"/>
        <end position="18"/>
    </location>
</feature>
<proteinExistence type="predicted"/>
<dbReference type="PANTHER" id="PTHR12236">
    <property type="entry name" value="STRUCTURAL CONTITUENT OF CUTICLE"/>
    <property type="match status" value="1"/>
</dbReference>
<dbReference type="PROSITE" id="PS00233">
    <property type="entry name" value="CHIT_BIND_RR_1"/>
    <property type="match status" value="1"/>
</dbReference>
<feature type="compositionally biased region" description="Gly residues" evidence="3">
    <location>
        <begin position="93"/>
        <end position="108"/>
    </location>
</feature>
<organism evidence="4 5">
    <name type="scientific">Temnothorax curvispinosus</name>
    <dbReference type="NCBI Taxonomy" id="300111"/>
    <lineage>
        <taxon>Eukaryota</taxon>
        <taxon>Metazoa</taxon>
        <taxon>Ecdysozoa</taxon>
        <taxon>Arthropoda</taxon>
        <taxon>Hexapoda</taxon>
        <taxon>Insecta</taxon>
        <taxon>Pterygota</taxon>
        <taxon>Neoptera</taxon>
        <taxon>Endopterygota</taxon>
        <taxon>Hymenoptera</taxon>
        <taxon>Apocrita</taxon>
        <taxon>Aculeata</taxon>
        <taxon>Formicoidea</taxon>
        <taxon>Formicidae</taxon>
        <taxon>Myrmicinae</taxon>
        <taxon>Temnothorax</taxon>
    </lineage>
</organism>
<gene>
    <name evidence="5" type="primary">LOC112458848</name>
</gene>
<feature type="region of interest" description="Disordered" evidence="3">
    <location>
        <begin position="1"/>
        <end position="216"/>
    </location>
</feature>
<dbReference type="OrthoDB" id="6365837at2759"/>
<dbReference type="InterPro" id="IPR000618">
    <property type="entry name" value="Insect_cuticle"/>
</dbReference>
<dbReference type="PRINTS" id="PR01217">
    <property type="entry name" value="PRICHEXTENSN"/>
</dbReference>
<accession>A0A6J1QCF9</accession>
<dbReference type="PANTHER" id="PTHR12236:SF79">
    <property type="entry name" value="CUTICULAR PROTEIN 50CB-RELATED"/>
    <property type="match status" value="1"/>
</dbReference>
<dbReference type="InterPro" id="IPR031311">
    <property type="entry name" value="CHIT_BIND_RR_consensus"/>
</dbReference>
<dbReference type="GO" id="GO:0042302">
    <property type="term" value="F:structural constituent of cuticle"/>
    <property type="evidence" value="ECO:0007669"/>
    <property type="project" value="UniProtKB-UniRule"/>
</dbReference>